<evidence type="ECO:0000313" key="3">
    <source>
        <dbReference type="Proteomes" id="UP000640274"/>
    </source>
</evidence>
<evidence type="ECO:0000259" key="1">
    <source>
        <dbReference type="Pfam" id="PF01261"/>
    </source>
</evidence>
<sequence>MAKVALHLAMLRDYAQKDILGTIKRAGEMGYPAVEFTGYFGAKVSEIQKVLTECGLEAIASHYSINWQDLKNMGKELAREIDYAQQLGIPRIITPWAPLQENPDIDDVNHLISIIEKAALQVNAAGLQFGYHNHVSDLILVNGRTVLDYLMQRIPRELLFLELDLGWVYMAGKSPDELIRTYSGRVPLIHFRDLGRQRKDTEIGNGIVGFDRAFKEAASAGVEYYIVTQEQFGASPIESAELSLLYFKNRGLA</sequence>
<organism evidence="2 3">
    <name type="scientific">Paenibacillus roseus</name>
    <dbReference type="NCBI Taxonomy" id="2798579"/>
    <lineage>
        <taxon>Bacteria</taxon>
        <taxon>Bacillati</taxon>
        <taxon>Bacillota</taxon>
        <taxon>Bacilli</taxon>
        <taxon>Bacillales</taxon>
        <taxon>Paenibacillaceae</taxon>
        <taxon>Paenibacillus</taxon>
    </lineage>
</organism>
<comment type="caution">
    <text evidence="2">The sequence shown here is derived from an EMBL/GenBank/DDBJ whole genome shotgun (WGS) entry which is preliminary data.</text>
</comment>
<gene>
    <name evidence="2" type="ORF">JFN88_05720</name>
</gene>
<feature type="domain" description="Xylose isomerase-like TIM barrel" evidence="1">
    <location>
        <begin position="24"/>
        <end position="236"/>
    </location>
</feature>
<dbReference type="Proteomes" id="UP000640274">
    <property type="component" value="Unassembled WGS sequence"/>
</dbReference>
<dbReference type="SUPFAM" id="SSF51658">
    <property type="entry name" value="Xylose isomerase-like"/>
    <property type="match status" value="1"/>
</dbReference>
<dbReference type="InterPro" id="IPR036237">
    <property type="entry name" value="Xyl_isomerase-like_sf"/>
</dbReference>
<keyword evidence="2" id="KW-0413">Isomerase</keyword>
<reference evidence="2" key="1">
    <citation type="submission" date="2020-12" db="EMBL/GenBank/DDBJ databases">
        <authorList>
            <person name="Huq M.A."/>
        </authorList>
    </citation>
    <scope>NUCLEOTIDE SEQUENCE</scope>
    <source>
        <strain evidence="2">MAHUQ-46</strain>
    </source>
</reference>
<name>A0A934J391_9BACL</name>
<dbReference type="Gene3D" id="3.20.20.150">
    <property type="entry name" value="Divalent-metal-dependent TIM barrel enzymes"/>
    <property type="match status" value="1"/>
</dbReference>
<dbReference type="EMBL" id="JAELUP010000014">
    <property type="protein sequence ID" value="MBJ6360814.1"/>
    <property type="molecule type" value="Genomic_DNA"/>
</dbReference>
<dbReference type="InterPro" id="IPR050312">
    <property type="entry name" value="IolE/XylAMocC-like"/>
</dbReference>
<dbReference type="RefSeq" id="WP_199018366.1">
    <property type="nucleotide sequence ID" value="NZ_JAELUP010000014.1"/>
</dbReference>
<proteinExistence type="predicted"/>
<protein>
    <submittedName>
        <fullName evidence="2">Sugar phosphate isomerase/epimerase</fullName>
    </submittedName>
</protein>
<keyword evidence="3" id="KW-1185">Reference proteome</keyword>
<dbReference type="Pfam" id="PF01261">
    <property type="entry name" value="AP_endonuc_2"/>
    <property type="match status" value="1"/>
</dbReference>
<dbReference type="GO" id="GO:0016853">
    <property type="term" value="F:isomerase activity"/>
    <property type="evidence" value="ECO:0007669"/>
    <property type="project" value="UniProtKB-KW"/>
</dbReference>
<dbReference type="PANTHER" id="PTHR12110">
    <property type="entry name" value="HYDROXYPYRUVATE ISOMERASE"/>
    <property type="match status" value="1"/>
</dbReference>
<accession>A0A934J391</accession>
<dbReference type="PANTHER" id="PTHR12110:SF41">
    <property type="entry name" value="INOSOSE DEHYDRATASE"/>
    <property type="match status" value="1"/>
</dbReference>
<evidence type="ECO:0000313" key="2">
    <source>
        <dbReference type="EMBL" id="MBJ6360814.1"/>
    </source>
</evidence>
<dbReference type="AlphaFoldDB" id="A0A934J391"/>
<dbReference type="InterPro" id="IPR013022">
    <property type="entry name" value="Xyl_isomerase-like_TIM-brl"/>
</dbReference>